<keyword evidence="3" id="KW-0560">Oxidoreductase</keyword>
<feature type="domain" description="FAD-binding" evidence="6">
    <location>
        <begin position="146"/>
        <end position="507"/>
    </location>
</feature>
<dbReference type="AlphaFoldDB" id="A0A2R5GFN4"/>
<evidence type="ECO:0000256" key="2">
    <source>
        <dbReference type="ARBA" id="ARBA00022827"/>
    </source>
</evidence>
<sequence length="555" mass="60007">MATPPRGVRACAACLSRGFRVSAQNPSRNRKRKQREARDEALLKAAEAGNPGAIAHLQKRRLEEAAAAAADAATSETLATPHATAHHDQQQQQQQQGSSAVALASQIRSWLAQPLTPCRQCNGLGVTVGHAAEVPDDFVPENGPRVVIVGAGIGGCALALALQQRKIPCTVYERDPGFSSRAQGYALTMQQASNTLRRLGFRDLVNLGAMPVSHASLLPNGTIVNEYGRKCHSTTRKTMSNGKPPDKQRFNIQLPREAVRQMLHDALAPGTIRWGANFNAYRPVAEGGGDDTSMASSGSALRVTFDDVKGTAENGNETSRFEVDADLVVGCDGIWSRVRRQKLGEEAPRYLGLIVILGRAPCSHLLTDDKMFQTLGGETRIYTMPFTRGVTMWQLSFPMPLEEAKALSAAGPVALLEEAQRRCSGWHDPVPDLLSATRSCDVTGYPAYDRAPADVDETSARLRAPTDDVDARVTLLGDALHPMSPFKGQGANQALMDAWSLASLIASTKPLEHALRVFETEMVDRVREKVEKSAEAAEILHSSKAIEERASRLVT</sequence>
<dbReference type="PRINTS" id="PR00420">
    <property type="entry name" value="RNGMNOXGNASE"/>
</dbReference>
<keyword evidence="2" id="KW-0274">FAD</keyword>
<keyword evidence="8" id="KW-1185">Reference proteome</keyword>
<protein>
    <submittedName>
        <fullName evidence="7">Zeaxanthin epoxidase, chloroplastic</fullName>
    </submittedName>
</protein>
<feature type="compositionally biased region" description="Low complexity" evidence="5">
    <location>
        <begin position="65"/>
        <end position="80"/>
    </location>
</feature>
<evidence type="ECO:0000313" key="8">
    <source>
        <dbReference type="Proteomes" id="UP000241890"/>
    </source>
</evidence>
<dbReference type="PANTHER" id="PTHR46972:SF1">
    <property type="entry name" value="FAD DEPENDENT OXIDOREDUCTASE DOMAIN-CONTAINING PROTEIN"/>
    <property type="match status" value="1"/>
</dbReference>
<keyword evidence="1" id="KW-0285">Flavoprotein</keyword>
<keyword evidence="4" id="KW-0503">Monooxygenase</keyword>
<dbReference type="Gene3D" id="3.50.50.60">
    <property type="entry name" value="FAD/NAD(P)-binding domain"/>
    <property type="match status" value="1"/>
</dbReference>
<dbReference type="EMBL" id="BEYU01000022">
    <property type="protein sequence ID" value="GBG26664.1"/>
    <property type="molecule type" value="Genomic_DNA"/>
</dbReference>
<dbReference type="SUPFAM" id="SSF51905">
    <property type="entry name" value="FAD/NAD(P)-binding domain"/>
    <property type="match status" value="1"/>
</dbReference>
<dbReference type="GO" id="GO:0004497">
    <property type="term" value="F:monooxygenase activity"/>
    <property type="evidence" value="ECO:0007669"/>
    <property type="project" value="UniProtKB-KW"/>
</dbReference>
<dbReference type="PANTHER" id="PTHR46972">
    <property type="entry name" value="MONOOXYGENASE ASQM-RELATED"/>
    <property type="match status" value="1"/>
</dbReference>
<dbReference type="OrthoDB" id="655030at2759"/>
<comment type="caution">
    <text evidence="7">The sequence shown here is derived from an EMBL/GenBank/DDBJ whole genome shotgun (WGS) entry which is preliminary data.</text>
</comment>
<dbReference type="Pfam" id="PF01494">
    <property type="entry name" value="FAD_binding_3"/>
    <property type="match status" value="1"/>
</dbReference>
<dbReference type="InterPro" id="IPR002938">
    <property type="entry name" value="FAD-bd"/>
</dbReference>
<evidence type="ECO:0000256" key="5">
    <source>
        <dbReference type="SAM" id="MobiDB-lite"/>
    </source>
</evidence>
<dbReference type="Proteomes" id="UP000241890">
    <property type="component" value="Unassembled WGS sequence"/>
</dbReference>
<evidence type="ECO:0000313" key="7">
    <source>
        <dbReference type="EMBL" id="GBG26664.1"/>
    </source>
</evidence>
<dbReference type="InParanoid" id="A0A2R5GFN4"/>
<dbReference type="GO" id="GO:0071949">
    <property type="term" value="F:FAD binding"/>
    <property type="evidence" value="ECO:0007669"/>
    <property type="project" value="InterPro"/>
</dbReference>
<evidence type="ECO:0000256" key="3">
    <source>
        <dbReference type="ARBA" id="ARBA00023002"/>
    </source>
</evidence>
<evidence type="ECO:0000259" key="6">
    <source>
        <dbReference type="Pfam" id="PF01494"/>
    </source>
</evidence>
<accession>A0A2R5GFN4</accession>
<evidence type="ECO:0000256" key="1">
    <source>
        <dbReference type="ARBA" id="ARBA00022630"/>
    </source>
</evidence>
<reference evidence="7 8" key="1">
    <citation type="submission" date="2017-12" db="EMBL/GenBank/DDBJ databases">
        <title>Sequencing, de novo assembly and annotation of complete genome of a new Thraustochytrid species, strain FCC1311.</title>
        <authorList>
            <person name="Sedici K."/>
            <person name="Godart F."/>
            <person name="Aiese Cigliano R."/>
            <person name="Sanseverino W."/>
            <person name="Barakat M."/>
            <person name="Ortet P."/>
            <person name="Marechal E."/>
            <person name="Cagnac O."/>
            <person name="Amato A."/>
        </authorList>
    </citation>
    <scope>NUCLEOTIDE SEQUENCE [LARGE SCALE GENOMIC DNA]</scope>
</reference>
<dbReference type="InterPro" id="IPR036188">
    <property type="entry name" value="FAD/NAD-bd_sf"/>
</dbReference>
<evidence type="ECO:0000256" key="4">
    <source>
        <dbReference type="ARBA" id="ARBA00023033"/>
    </source>
</evidence>
<feature type="region of interest" description="Disordered" evidence="5">
    <location>
        <begin position="65"/>
        <end position="99"/>
    </location>
</feature>
<name>A0A2R5GFN4_9STRA</name>
<proteinExistence type="predicted"/>
<organism evidence="7 8">
    <name type="scientific">Hondaea fermentalgiana</name>
    <dbReference type="NCBI Taxonomy" id="2315210"/>
    <lineage>
        <taxon>Eukaryota</taxon>
        <taxon>Sar</taxon>
        <taxon>Stramenopiles</taxon>
        <taxon>Bigyra</taxon>
        <taxon>Labyrinthulomycetes</taxon>
        <taxon>Thraustochytrida</taxon>
        <taxon>Thraustochytriidae</taxon>
        <taxon>Hondaea</taxon>
    </lineage>
</organism>
<gene>
    <name evidence="7" type="ORF">FCC1311_028852</name>
</gene>